<dbReference type="NCBIfam" id="NF012009">
    <property type="entry name" value="PRK15465.1"/>
    <property type="match status" value="1"/>
</dbReference>
<protein>
    <recommendedName>
        <fullName evidence="1">aminodeoxychorismate synthase</fullName>
        <ecNumber evidence="1">2.6.1.85</ecNumber>
    </recommendedName>
</protein>
<evidence type="ECO:0000256" key="1">
    <source>
        <dbReference type="ARBA" id="ARBA00013139"/>
    </source>
</evidence>
<gene>
    <name evidence="5" type="primary">pabB</name>
    <name evidence="5" type="ORF">CKG00_05530</name>
</gene>
<dbReference type="EMBL" id="NRQY01000001">
    <property type="protein sequence ID" value="RUT67386.1"/>
    <property type="molecule type" value="Genomic_DNA"/>
</dbReference>
<dbReference type="PRINTS" id="PR00095">
    <property type="entry name" value="ANTSNTHASEI"/>
</dbReference>
<dbReference type="OrthoDB" id="9803598at2"/>
<dbReference type="InterPro" id="IPR005802">
    <property type="entry name" value="ADC_synth_comp_1"/>
</dbReference>
<name>A0A433ZZ54_MORMO</name>
<dbReference type="PANTHER" id="PTHR11236:SF50">
    <property type="entry name" value="AMINODEOXYCHORISMATE SYNTHASE COMPONENT 1"/>
    <property type="match status" value="1"/>
</dbReference>
<sequence length="462" mass="50887">MTPHSVPVLTPLEYHPGLALTLFAPLSHQPWAMLLHSGSAQHQHNRFDILTADPLMTLTTRGDETLTEDSRGRCVRQNDDPFQLLDAALAQCGLNPLPHDDYPFAGGAMGLWGYDLGRRTESLPSLARNELSVPDMAAGIYDWAVIVDHQRRSATLITYTDPAARLHWLESQTVPETVPFALTGDLQSDMTEAEYHANIARIHDYLQAGDCYQVNLSQGFSAPYEGDEWQAFLRLNEENRAPFSAFLRLPDAAILSVSPERFLWLKDGTAETRPIKGTRPRHLDDPQADEAEKQALAASEKDRSENLMIVDLMRNDIGRVALPGSVSVPSLFAVEPFPAVWHLVSTITAQLPAACRAAHLLRACFPGGSITGAPKIRAMEIIEELEPVRRHSYCGAVGYISACGTMDTNIAIRTLIAENNYLYCRAGGGIVADSCAADEYQETFDKLGRILTVLPEKKNESA</sequence>
<evidence type="ECO:0000313" key="6">
    <source>
        <dbReference type="Proteomes" id="UP000286908"/>
    </source>
</evidence>
<dbReference type="GO" id="GO:0046820">
    <property type="term" value="F:4-amino-4-deoxychorismate synthase activity"/>
    <property type="evidence" value="ECO:0007669"/>
    <property type="project" value="UniProtKB-EC"/>
</dbReference>
<dbReference type="GO" id="GO:0000162">
    <property type="term" value="P:L-tryptophan biosynthetic process"/>
    <property type="evidence" value="ECO:0007669"/>
    <property type="project" value="TreeGrafter"/>
</dbReference>
<dbReference type="Proteomes" id="UP000286908">
    <property type="component" value="Unassembled WGS sequence"/>
</dbReference>
<dbReference type="InterPro" id="IPR005801">
    <property type="entry name" value="ADC_synthase"/>
</dbReference>
<dbReference type="GO" id="GO:0009396">
    <property type="term" value="P:folic acid-containing compound biosynthetic process"/>
    <property type="evidence" value="ECO:0007669"/>
    <property type="project" value="InterPro"/>
</dbReference>
<evidence type="ECO:0000313" key="5">
    <source>
        <dbReference type="EMBL" id="RUT67386.1"/>
    </source>
</evidence>
<dbReference type="NCBIfam" id="TIGR00553">
    <property type="entry name" value="pabB"/>
    <property type="match status" value="1"/>
</dbReference>
<dbReference type="PANTHER" id="PTHR11236">
    <property type="entry name" value="AMINOBENZOATE/ANTHRANILATE SYNTHASE"/>
    <property type="match status" value="1"/>
</dbReference>
<dbReference type="Gene3D" id="3.60.120.10">
    <property type="entry name" value="Anthranilate synthase"/>
    <property type="match status" value="1"/>
</dbReference>
<evidence type="ECO:0000256" key="2">
    <source>
        <dbReference type="ARBA" id="ARBA00022679"/>
    </source>
</evidence>
<dbReference type="Pfam" id="PF00425">
    <property type="entry name" value="Chorismate_bind"/>
    <property type="match status" value="1"/>
</dbReference>
<dbReference type="SUPFAM" id="SSF56322">
    <property type="entry name" value="ADC synthase"/>
    <property type="match status" value="1"/>
</dbReference>
<dbReference type="InterPro" id="IPR006805">
    <property type="entry name" value="Anth_synth_I_N"/>
</dbReference>
<dbReference type="Pfam" id="PF04715">
    <property type="entry name" value="Anth_synt_I_N"/>
    <property type="match status" value="1"/>
</dbReference>
<dbReference type="InterPro" id="IPR015890">
    <property type="entry name" value="Chorismate_C"/>
</dbReference>
<proteinExistence type="predicted"/>
<evidence type="ECO:0000259" key="4">
    <source>
        <dbReference type="Pfam" id="PF04715"/>
    </source>
</evidence>
<feature type="domain" description="Chorismate-utilising enzyme C-terminal" evidence="3">
    <location>
        <begin position="192"/>
        <end position="446"/>
    </location>
</feature>
<evidence type="ECO:0000259" key="3">
    <source>
        <dbReference type="Pfam" id="PF00425"/>
    </source>
</evidence>
<comment type="caution">
    <text evidence="5">The sequence shown here is derived from an EMBL/GenBank/DDBJ whole genome shotgun (WGS) entry which is preliminary data.</text>
</comment>
<dbReference type="AlphaFoldDB" id="A0A433ZZ54"/>
<feature type="domain" description="Anthranilate synthase component I N-terminal" evidence="4">
    <location>
        <begin position="20"/>
        <end position="156"/>
    </location>
</feature>
<keyword evidence="2 5" id="KW-0808">Transferase</keyword>
<reference evidence="5 6" key="1">
    <citation type="submission" date="2017-08" db="EMBL/GenBank/DDBJ databases">
        <title>Draft genome sequence of pheromone producing symbiont Morganella morganii, of the female New Zealand grass grub Costelytra giveni.</title>
        <authorList>
            <person name="Laugraud A."/>
            <person name="Young S.D."/>
            <person name="Hurst M.H."/>
        </authorList>
    </citation>
    <scope>NUCLEOTIDE SEQUENCE [LARGE SCALE GENOMIC DNA]</scope>
    <source>
        <strain evidence="5 6">MMsCG</strain>
    </source>
</reference>
<dbReference type="EC" id="2.6.1.85" evidence="1"/>
<organism evidence="5 6">
    <name type="scientific">Morganella morganii</name>
    <name type="common">Proteus morganii</name>
    <dbReference type="NCBI Taxonomy" id="582"/>
    <lineage>
        <taxon>Bacteria</taxon>
        <taxon>Pseudomonadati</taxon>
        <taxon>Pseudomonadota</taxon>
        <taxon>Gammaproteobacteria</taxon>
        <taxon>Enterobacterales</taxon>
        <taxon>Morganellaceae</taxon>
        <taxon>Morganella</taxon>
    </lineage>
</organism>
<keyword evidence="5" id="KW-0032">Aminotransferase</keyword>
<accession>A0A433ZZ54</accession>
<dbReference type="InterPro" id="IPR019999">
    <property type="entry name" value="Anth_synth_I-like"/>
</dbReference>